<feature type="region of interest" description="Disordered" evidence="1">
    <location>
        <begin position="268"/>
        <end position="300"/>
    </location>
</feature>
<comment type="caution">
    <text evidence="2">The sequence shown here is derived from an EMBL/GenBank/DDBJ whole genome shotgun (WGS) entry which is preliminary data.</text>
</comment>
<evidence type="ECO:0000313" key="2">
    <source>
        <dbReference type="EMBL" id="KAB7513159.1"/>
    </source>
</evidence>
<reference evidence="2 3" key="1">
    <citation type="submission" date="2019-10" db="EMBL/GenBank/DDBJ databases">
        <title>Unraveling microbial dark matter from salterns through culturing: the case of the genus Halosegnis.</title>
        <authorList>
            <person name="Duran-Viseras A."/>
            <person name="Andrei A.-S."/>
            <person name="Vera-Gargallo B."/>
            <person name="Ghai R."/>
            <person name="Sanchez-Porro C."/>
            <person name="Ventosa A."/>
        </authorList>
    </citation>
    <scope>NUCLEOTIDE SEQUENCE [LARGE SCALE GENOMIC DNA]</scope>
    <source>
        <strain evidence="2 3">F17-44</strain>
        <plasmid evidence="2">unnamed2</plasmid>
    </source>
</reference>
<sequence length="367" mass="41552">MSTLPDGWMVDESVRETTHNEMSREFPEYIEDQSTPATKTFAGYVSPDESTIVAVGELNRPGIPDNSGLYIYVYEVASGMDKAPFWLFSGGDDVDTARSLARKVVVARDETPYDPGDIKFLSDLRERVPELDVHTEFTAEDYGQEWVEEQGITFESPGPTGHPLESYLSGYVAGIQFQKYWPSLECDELECSAEIEGGNQSSWEMNSTLYIGETDEGVFVPVGWRCVKHPVENLDSFMADLPSSDVVSEWESRLDEEQSLVNERVEELEAAGAFDDGDDDDEDGPEWRRNVGKNHQARKELEEEGVLEEYTETEQEERAKVMGLSMGPNIERYFLVRCNLDCLCFGGYYQNLSYIRDPAVLDEQEYV</sequence>
<accession>A0A5N5U3Y6</accession>
<evidence type="ECO:0000313" key="3">
    <source>
        <dbReference type="Proteomes" id="UP000326302"/>
    </source>
</evidence>
<feature type="compositionally biased region" description="Acidic residues" evidence="1">
    <location>
        <begin position="275"/>
        <end position="284"/>
    </location>
</feature>
<proteinExistence type="predicted"/>
<dbReference type="RefSeq" id="WP_152120832.1">
    <property type="nucleotide sequence ID" value="NZ_QJOW01000006.1"/>
</dbReference>
<protein>
    <submittedName>
        <fullName evidence="2">Uncharacterized protein</fullName>
    </submittedName>
</protein>
<dbReference type="EMBL" id="QJOW01000006">
    <property type="protein sequence ID" value="KAB7513159.1"/>
    <property type="molecule type" value="Genomic_DNA"/>
</dbReference>
<organism evidence="2 3">
    <name type="scientific">Halosegnis rubeus</name>
    <dbReference type="NCBI Taxonomy" id="2212850"/>
    <lineage>
        <taxon>Archaea</taxon>
        <taxon>Methanobacteriati</taxon>
        <taxon>Methanobacteriota</taxon>
        <taxon>Stenosarchaea group</taxon>
        <taxon>Halobacteria</taxon>
        <taxon>Halobacteriales</taxon>
        <taxon>Natronomonadaceae</taxon>
        <taxon>Halosegnis</taxon>
    </lineage>
</organism>
<dbReference type="Proteomes" id="UP000326302">
    <property type="component" value="Unassembled WGS sequence"/>
</dbReference>
<gene>
    <name evidence="2" type="ORF">DMP03_12210</name>
</gene>
<evidence type="ECO:0000256" key="1">
    <source>
        <dbReference type="SAM" id="MobiDB-lite"/>
    </source>
</evidence>
<keyword evidence="2" id="KW-0614">Plasmid</keyword>
<geneLocation type="plasmid" evidence="2">
    <name>unnamed2</name>
</geneLocation>
<dbReference type="AlphaFoldDB" id="A0A5N5U3Y6"/>
<name>A0A5N5U3Y6_9EURY</name>